<sequence length="78" mass="8315">MEKINGLCLSPALNLHLSAPLSLSLSHSPPSFTPKLSSSVVSAVVSGSTKTQLLTTVPWLLIDINAQAFCIQRRSRAL</sequence>
<proteinExistence type="predicted"/>
<dbReference type="EMBL" id="SRLO01000030">
    <property type="protein sequence ID" value="TNN83865.1"/>
    <property type="molecule type" value="Genomic_DNA"/>
</dbReference>
<keyword evidence="2" id="KW-1185">Reference proteome</keyword>
<organism evidence="1 2">
    <name type="scientific">Liparis tanakae</name>
    <name type="common">Tanaka's snailfish</name>
    <dbReference type="NCBI Taxonomy" id="230148"/>
    <lineage>
        <taxon>Eukaryota</taxon>
        <taxon>Metazoa</taxon>
        <taxon>Chordata</taxon>
        <taxon>Craniata</taxon>
        <taxon>Vertebrata</taxon>
        <taxon>Euteleostomi</taxon>
        <taxon>Actinopterygii</taxon>
        <taxon>Neopterygii</taxon>
        <taxon>Teleostei</taxon>
        <taxon>Neoteleostei</taxon>
        <taxon>Acanthomorphata</taxon>
        <taxon>Eupercaria</taxon>
        <taxon>Perciformes</taxon>
        <taxon>Cottioidei</taxon>
        <taxon>Cottales</taxon>
        <taxon>Liparidae</taxon>
        <taxon>Liparis</taxon>
    </lineage>
</organism>
<evidence type="ECO:0000313" key="2">
    <source>
        <dbReference type="Proteomes" id="UP000314294"/>
    </source>
</evidence>
<gene>
    <name evidence="1" type="ORF">EYF80_005736</name>
</gene>
<dbReference type="AlphaFoldDB" id="A0A4Z2J0L1"/>
<protein>
    <submittedName>
        <fullName evidence="1">Uncharacterized protein</fullName>
    </submittedName>
</protein>
<evidence type="ECO:0000313" key="1">
    <source>
        <dbReference type="EMBL" id="TNN83865.1"/>
    </source>
</evidence>
<name>A0A4Z2J0L1_9TELE</name>
<comment type="caution">
    <text evidence="1">The sequence shown here is derived from an EMBL/GenBank/DDBJ whole genome shotgun (WGS) entry which is preliminary data.</text>
</comment>
<reference evidence="1 2" key="1">
    <citation type="submission" date="2019-03" db="EMBL/GenBank/DDBJ databases">
        <title>First draft genome of Liparis tanakae, snailfish: a comprehensive survey of snailfish specific genes.</title>
        <authorList>
            <person name="Kim W."/>
            <person name="Song I."/>
            <person name="Jeong J.-H."/>
            <person name="Kim D."/>
            <person name="Kim S."/>
            <person name="Ryu S."/>
            <person name="Song J.Y."/>
            <person name="Lee S.K."/>
        </authorList>
    </citation>
    <scope>NUCLEOTIDE SEQUENCE [LARGE SCALE GENOMIC DNA]</scope>
    <source>
        <tissue evidence="1">Muscle</tissue>
    </source>
</reference>
<dbReference type="Proteomes" id="UP000314294">
    <property type="component" value="Unassembled WGS sequence"/>
</dbReference>
<accession>A0A4Z2J0L1</accession>